<feature type="domain" description="Response regulatory" evidence="4">
    <location>
        <begin position="5"/>
        <end position="123"/>
    </location>
</feature>
<sequence length="251" mass="28097">MKVPAIAVCDDEKMARDVVKTAVTSLLSQEGFEADVEVFGSTAELEERMGSRAFDLLLLDIGMQPEGGLAFARKLREGNSAVQIIFISNHIEKVFDTFSVRPFAFVRKTRFMEDIAAALGRWITGMRDRREPGAGRGVLLKKKNGMALYDTDKIIYVESCRNKQLLHLTDKKDPDEVIGSLVQIEQQLSGFGFLRVQKSFIVNLRHISEISTERIVMSDGSFVPISRGKTRDVKSAYMDWLQQTDIIMGGG</sequence>
<dbReference type="Pfam" id="PF04397">
    <property type="entry name" value="LytTR"/>
    <property type="match status" value="1"/>
</dbReference>
<keyword evidence="3" id="KW-0597">Phosphoprotein</keyword>
<name>A0A9D1TQK7_9FIRM</name>
<dbReference type="SUPFAM" id="SSF52172">
    <property type="entry name" value="CheY-like"/>
    <property type="match status" value="1"/>
</dbReference>
<dbReference type="GO" id="GO:0003677">
    <property type="term" value="F:DNA binding"/>
    <property type="evidence" value="ECO:0007669"/>
    <property type="project" value="UniProtKB-KW"/>
</dbReference>
<feature type="modified residue" description="4-aspartylphosphate" evidence="3">
    <location>
        <position position="60"/>
    </location>
</feature>
<dbReference type="SMART" id="SM00448">
    <property type="entry name" value="REC"/>
    <property type="match status" value="1"/>
</dbReference>
<dbReference type="PROSITE" id="PS50110">
    <property type="entry name" value="RESPONSE_REGULATORY"/>
    <property type="match status" value="1"/>
</dbReference>
<dbReference type="Pfam" id="PF00072">
    <property type="entry name" value="Response_reg"/>
    <property type="match status" value="1"/>
</dbReference>
<dbReference type="GO" id="GO:0000156">
    <property type="term" value="F:phosphorelay response regulator activity"/>
    <property type="evidence" value="ECO:0007669"/>
    <property type="project" value="InterPro"/>
</dbReference>
<evidence type="ECO:0000313" key="7">
    <source>
        <dbReference type="Proteomes" id="UP000823990"/>
    </source>
</evidence>
<feature type="domain" description="HTH LytTR-type" evidence="5">
    <location>
        <begin position="138"/>
        <end position="239"/>
    </location>
</feature>
<dbReference type="InterPro" id="IPR046947">
    <property type="entry name" value="LytR-like"/>
</dbReference>
<dbReference type="Gene3D" id="3.40.50.2300">
    <property type="match status" value="1"/>
</dbReference>
<evidence type="ECO:0000313" key="6">
    <source>
        <dbReference type="EMBL" id="HIW01865.1"/>
    </source>
</evidence>
<dbReference type="PANTHER" id="PTHR37299:SF1">
    <property type="entry name" value="STAGE 0 SPORULATION PROTEIN A HOMOLOG"/>
    <property type="match status" value="1"/>
</dbReference>
<gene>
    <name evidence="6" type="ORF">H9892_00775</name>
</gene>
<dbReference type="EMBL" id="DXHS01000012">
    <property type="protein sequence ID" value="HIW01865.1"/>
    <property type="molecule type" value="Genomic_DNA"/>
</dbReference>
<accession>A0A9D1TQK7</accession>
<evidence type="ECO:0000256" key="2">
    <source>
        <dbReference type="ARBA" id="ARBA00024867"/>
    </source>
</evidence>
<dbReference type="Proteomes" id="UP000823990">
    <property type="component" value="Unassembled WGS sequence"/>
</dbReference>
<evidence type="ECO:0000256" key="3">
    <source>
        <dbReference type="PROSITE-ProRule" id="PRU00169"/>
    </source>
</evidence>
<dbReference type="SMART" id="SM00850">
    <property type="entry name" value="LytTR"/>
    <property type="match status" value="1"/>
</dbReference>
<organism evidence="6 7">
    <name type="scientific">Candidatus Protoclostridium stercorigallinarum</name>
    <dbReference type="NCBI Taxonomy" id="2838741"/>
    <lineage>
        <taxon>Bacteria</taxon>
        <taxon>Bacillati</taxon>
        <taxon>Bacillota</taxon>
        <taxon>Clostridia</taxon>
        <taxon>Candidatus Protoclostridium</taxon>
    </lineage>
</organism>
<dbReference type="InterPro" id="IPR007492">
    <property type="entry name" value="LytTR_DNA-bd_dom"/>
</dbReference>
<protein>
    <recommendedName>
        <fullName evidence="1">Stage 0 sporulation protein A homolog</fullName>
    </recommendedName>
</protein>
<reference evidence="6" key="2">
    <citation type="submission" date="2021-04" db="EMBL/GenBank/DDBJ databases">
        <authorList>
            <person name="Gilroy R."/>
        </authorList>
    </citation>
    <scope>NUCLEOTIDE SEQUENCE</scope>
    <source>
        <strain evidence="6">12435</strain>
    </source>
</reference>
<dbReference type="Gene3D" id="2.40.50.1020">
    <property type="entry name" value="LytTr DNA-binding domain"/>
    <property type="match status" value="1"/>
</dbReference>
<comment type="function">
    <text evidence="2">May play the central regulatory role in sporulation. It may be an element of the effector pathway responsible for the activation of sporulation genes in response to nutritional stress. Spo0A may act in concert with spo0H (a sigma factor) to control the expression of some genes that are critical to the sporulation process.</text>
</comment>
<keyword evidence="6" id="KW-0238">DNA-binding</keyword>
<evidence type="ECO:0000259" key="5">
    <source>
        <dbReference type="PROSITE" id="PS50930"/>
    </source>
</evidence>
<dbReference type="AlphaFoldDB" id="A0A9D1TQK7"/>
<evidence type="ECO:0000259" key="4">
    <source>
        <dbReference type="PROSITE" id="PS50110"/>
    </source>
</evidence>
<dbReference type="PROSITE" id="PS50930">
    <property type="entry name" value="HTH_LYTTR"/>
    <property type="match status" value="1"/>
</dbReference>
<reference evidence="6" key="1">
    <citation type="journal article" date="2021" name="PeerJ">
        <title>Extensive microbial diversity within the chicken gut microbiome revealed by metagenomics and culture.</title>
        <authorList>
            <person name="Gilroy R."/>
            <person name="Ravi A."/>
            <person name="Getino M."/>
            <person name="Pursley I."/>
            <person name="Horton D.L."/>
            <person name="Alikhan N.F."/>
            <person name="Baker D."/>
            <person name="Gharbi K."/>
            <person name="Hall N."/>
            <person name="Watson M."/>
            <person name="Adriaenssens E.M."/>
            <person name="Foster-Nyarko E."/>
            <person name="Jarju S."/>
            <person name="Secka A."/>
            <person name="Antonio M."/>
            <person name="Oren A."/>
            <person name="Chaudhuri R.R."/>
            <person name="La Ragione R."/>
            <person name="Hildebrand F."/>
            <person name="Pallen M.J."/>
        </authorList>
    </citation>
    <scope>NUCLEOTIDE SEQUENCE</scope>
    <source>
        <strain evidence="6">12435</strain>
    </source>
</reference>
<dbReference type="InterPro" id="IPR011006">
    <property type="entry name" value="CheY-like_superfamily"/>
</dbReference>
<proteinExistence type="predicted"/>
<evidence type="ECO:0000256" key="1">
    <source>
        <dbReference type="ARBA" id="ARBA00018672"/>
    </source>
</evidence>
<dbReference type="PANTHER" id="PTHR37299">
    <property type="entry name" value="TRANSCRIPTIONAL REGULATOR-RELATED"/>
    <property type="match status" value="1"/>
</dbReference>
<dbReference type="InterPro" id="IPR001789">
    <property type="entry name" value="Sig_transdc_resp-reg_receiver"/>
</dbReference>
<comment type="caution">
    <text evidence="6">The sequence shown here is derived from an EMBL/GenBank/DDBJ whole genome shotgun (WGS) entry which is preliminary data.</text>
</comment>